<organism evidence="3 4">
    <name type="scientific">Plectus sambesii</name>
    <dbReference type="NCBI Taxonomy" id="2011161"/>
    <lineage>
        <taxon>Eukaryota</taxon>
        <taxon>Metazoa</taxon>
        <taxon>Ecdysozoa</taxon>
        <taxon>Nematoda</taxon>
        <taxon>Chromadorea</taxon>
        <taxon>Plectida</taxon>
        <taxon>Plectina</taxon>
        <taxon>Plectoidea</taxon>
        <taxon>Plectidae</taxon>
        <taxon>Plectus</taxon>
    </lineage>
</organism>
<reference evidence="4" key="1">
    <citation type="submission" date="2022-11" db="UniProtKB">
        <authorList>
            <consortium name="WormBaseParasite"/>
        </authorList>
    </citation>
    <scope>IDENTIFICATION</scope>
</reference>
<accession>A0A914VXD5</accession>
<dbReference type="InterPro" id="IPR050704">
    <property type="entry name" value="Peptidase_C85-like"/>
</dbReference>
<dbReference type="AlphaFoldDB" id="A0A914VXD5"/>
<dbReference type="PROSITE" id="PS50802">
    <property type="entry name" value="OTU"/>
    <property type="match status" value="1"/>
</dbReference>
<feature type="domain" description="OTU" evidence="2">
    <location>
        <begin position="152"/>
        <end position="270"/>
    </location>
</feature>
<dbReference type="InterPro" id="IPR038765">
    <property type="entry name" value="Papain-like_cys_pep_sf"/>
</dbReference>
<dbReference type="GO" id="GO:0004843">
    <property type="term" value="F:cysteine-type deubiquitinase activity"/>
    <property type="evidence" value="ECO:0007669"/>
    <property type="project" value="TreeGrafter"/>
</dbReference>
<evidence type="ECO:0000313" key="4">
    <source>
        <dbReference type="WBParaSite" id="PSAMB.scaffold2589size22373.g18450.t1"/>
    </source>
</evidence>
<sequence length="303" mass="33278">MLPNFIGPLTVQHIKKLQTMILIDASGNKISSGKTGISQGLVLPWNEEAEDADQPSKRNLKAWSGEQEAEQTELSKSGEEDRESPQQEQPTSDKDDICEAVTIKLPNPNAHFSFKPPGAHYFDAVWKKLRIHAVERIKYGKECEFFVRAPPKKTIDVAGDGNCGLWALSLATMGTEAFHAKLWKAVCSTLLQEHKEFGPLIGGANDSKLAVSNYLKESKMEQAGVWATGIELKAAARLLGVHIWTYSPTRIGLPNGKMVPASQWIFIPPMLYQDATNAAIDIDNLPAICLTRFPAITATAITI</sequence>
<proteinExistence type="predicted"/>
<feature type="compositionally biased region" description="Basic and acidic residues" evidence="1">
    <location>
        <begin position="76"/>
        <end position="94"/>
    </location>
</feature>
<evidence type="ECO:0000256" key="1">
    <source>
        <dbReference type="SAM" id="MobiDB-lite"/>
    </source>
</evidence>
<dbReference type="SUPFAM" id="SSF54001">
    <property type="entry name" value="Cysteine proteinases"/>
    <property type="match status" value="1"/>
</dbReference>
<dbReference type="InterPro" id="IPR003323">
    <property type="entry name" value="OTU_dom"/>
</dbReference>
<evidence type="ECO:0000259" key="2">
    <source>
        <dbReference type="PROSITE" id="PS50802"/>
    </source>
</evidence>
<keyword evidence="3" id="KW-1185">Reference proteome</keyword>
<protein>
    <submittedName>
        <fullName evidence="4">OTU domain-containing protein</fullName>
    </submittedName>
</protein>
<dbReference type="GO" id="GO:0016579">
    <property type="term" value="P:protein deubiquitination"/>
    <property type="evidence" value="ECO:0007669"/>
    <property type="project" value="TreeGrafter"/>
</dbReference>
<dbReference type="PANTHER" id="PTHR12419">
    <property type="entry name" value="OTU DOMAIN CONTAINING PROTEIN"/>
    <property type="match status" value="1"/>
</dbReference>
<dbReference type="WBParaSite" id="PSAMB.scaffold2589size22373.g18450.t1">
    <property type="protein sequence ID" value="PSAMB.scaffold2589size22373.g18450.t1"/>
    <property type="gene ID" value="PSAMB.scaffold2589size22373.g18450"/>
</dbReference>
<evidence type="ECO:0000313" key="3">
    <source>
        <dbReference type="Proteomes" id="UP000887566"/>
    </source>
</evidence>
<dbReference type="Proteomes" id="UP000887566">
    <property type="component" value="Unplaced"/>
</dbReference>
<dbReference type="Pfam" id="PF02338">
    <property type="entry name" value="OTU"/>
    <property type="match status" value="1"/>
</dbReference>
<name>A0A914VXD5_9BILA</name>
<dbReference type="Gene3D" id="3.90.70.80">
    <property type="match status" value="1"/>
</dbReference>
<feature type="region of interest" description="Disordered" evidence="1">
    <location>
        <begin position="49"/>
        <end position="94"/>
    </location>
</feature>